<evidence type="ECO:0000313" key="2">
    <source>
        <dbReference type="EMBL" id="EIM06049.1"/>
    </source>
</evidence>
<reference evidence="2 3" key="1">
    <citation type="journal article" date="2012" name="J. Bacteriol.">
        <title>Genome Sequence of the Antarctic Psychrophile Bacterium Planococcus antarcticus DSM 14505.</title>
        <authorList>
            <person name="Margolles A."/>
            <person name="Gueimonde M."/>
            <person name="Sanchez B."/>
        </authorList>
    </citation>
    <scope>NUCLEOTIDE SEQUENCE [LARGE SCALE GENOMIC DNA]</scope>
    <source>
        <strain evidence="2 3">DSM 14505</strain>
    </source>
</reference>
<dbReference type="EMBL" id="AJYB01000042">
    <property type="protein sequence ID" value="EIM06049.1"/>
    <property type="molecule type" value="Genomic_DNA"/>
</dbReference>
<organism evidence="2 3">
    <name type="scientific">Planococcus antarcticus DSM 14505</name>
    <dbReference type="NCBI Taxonomy" id="1185653"/>
    <lineage>
        <taxon>Bacteria</taxon>
        <taxon>Bacillati</taxon>
        <taxon>Bacillota</taxon>
        <taxon>Bacilli</taxon>
        <taxon>Bacillales</taxon>
        <taxon>Caryophanaceae</taxon>
        <taxon>Planococcus</taxon>
    </lineage>
</organism>
<dbReference type="Proteomes" id="UP000004725">
    <property type="component" value="Unassembled WGS sequence"/>
</dbReference>
<dbReference type="AlphaFoldDB" id="A0AA87IKD5"/>
<feature type="domain" description="N-acetyltransferase" evidence="1">
    <location>
        <begin position="20"/>
        <end position="167"/>
    </location>
</feature>
<accession>A0AA87IKD5</accession>
<dbReference type="PANTHER" id="PTHR43792:SF1">
    <property type="entry name" value="N-ACETYLTRANSFERASE DOMAIN-CONTAINING PROTEIN"/>
    <property type="match status" value="1"/>
</dbReference>
<evidence type="ECO:0000259" key="1">
    <source>
        <dbReference type="PROSITE" id="PS51186"/>
    </source>
</evidence>
<dbReference type="PROSITE" id="PS51186">
    <property type="entry name" value="GNAT"/>
    <property type="match status" value="1"/>
</dbReference>
<dbReference type="InterPro" id="IPR016181">
    <property type="entry name" value="Acyl_CoA_acyltransferase"/>
</dbReference>
<protein>
    <submittedName>
        <fullName evidence="2">N-acetyltransferase GCN5</fullName>
    </submittedName>
</protein>
<comment type="caution">
    <text evidence="2">The sequence shown here is derived from an EMBL/GenBank/DDBJ whole genome shotgun (WGS) entry which is preliminary data.</text>
</comment>
<dbReference type="GO" id="GO:0016747">
    <property type="term" value="F:acyltransferase activity, transferring groups other than amino-acyl groups"/>
    <property type="evidence" value="ECO:0007669"/>
    <property type="project" value="InterPro"/>
</dbReference>
<dbReference type="SUPFAM" id="SSF55729">
    <property type="entry name" value="Acyl-CoA N-acyltransferases (Nat)"/>
    <property type="match status" value="1"/>
</dbReference>
<dbReference type="RefSeq" id="WP_006830584.1">
    <property type="nucleotide sequence ID" value="NZ_AJYB01000042.1"/>
</dbReference>
<dbReference type="Gene3D" id="3.40.630.30">
    <property type="match status" value="1"/>
</dbReference>
<gene>
    <name evidence="2" type="ORF">A1A1_13102</name>
</gene>
<sequence>MDKESILNGDMNLLFESERCCVRHFINADIDDFLLYRNNPKWMKFQGFKGLLREEYEEILLKEPLVESGAQFAVISRADHSLVGDIFIKKVTDTFGIGYTVSPLVKRQGYAYEIANSMILWIKQQGEYKIKAGVALENKSSIRLLEKLGFLQLAEENGELIYLLPQDK</sequence>
<dbReference type="InterPro" id="IPR051531">
    <property type="entry name" value="N-acetyltransferase"/>
</dbReference>
<name>A0AA87IKD5_9BACL</name>
<dbReference type="PANTHER" id="PTHR43792">
    <property type="entry name" value="GNAT FAMILY, PUTATIVE (AFU_ORTHOLOGUE AFUA_3G00765)-RELATED-RELATED"/>
    <property type="match status" value="1"/>
</dbReference>
<proteinExistence type="predicted"/>
<dbReference type="InterPro" id="IPR000182">
    <property type="entry name" value="GNAT_dom"/>
</dbReference>
<evidence type="ECO:0000313" key="3">
    <source>
        <dbReference type="Proteomes" id="UP000004725"/>
    </source>
</evidence>
<dbReference type="Pfam" id="PF13302">
    <property type="entry name" value="Acetyltransf_3"/>
    <property type="match status" value="1"/>
</dbReference>